<evidence type="ECO:0000313" key="4">
    <source>
        <dbReference type="EMBL" id="PSJ18813.1"/>
    </source>
</evidence>
<feature type="domain" description="WCX" evidence="3">
    <location>
        <begin position="242"/>
        <end position="317"/>
    </location>
</feature>
<feature type="domain" description="WYL" evidence="2">
    <location>
        <begin position="144"/>
        <end position="211"/>
    </location>
</feature>
<organism evidence="4 5">
    <name type="scientific">Nitrosomonas supralitoralis</name>
    <dbReference type="NCBI Taxonomy" id="2116706"/>
    <lineage>
        <taxon>Bacteria</taxon>
        <taxon>Pseudomonadati</taxon>
        <taxon>Pseudomonadota</taxon>
        <taxon>Betaproteobacteria</taxon>
        <taxon>Nitrosomonadales</taxon>
        <taxon>Nitrosomonadaceae</taxon>
        <taxon>Nitrosomonas</taxon>
    </lineage>
</organism>
<accession>A0A2P7NZA8</accession>
<keyword evidence="5" id="KW-1185">Reference proteome</keyword>
<evidence type="ECO:0000259" key="2">
    <source>
        <dbReference type="Pfam" id="PF13280"/>
    </source>
</evidence>
<reference evidence="4 5" key="1">
    <citation type="submission" date="2018-03" db="EMBL/GenBank/DDBJ databases">
        <title>Draft genome of Nitrosomonas supralitoralis APG5.</title>
        <authorList>
            <person name="Urakawa H."/>
            <person name="Lopez J.V."/>
        </authorList>
    </citation>
    <scope>NUCLEOTIDE SEQUENCE [LARGE SCALE GENOMIC DNA]</scope>
    <source>
        <strain evidence="4 5">APG5</strain>
    </source>
</reference>
<dbReference type="EMBL" id="PXXU01000002">
    <property type="protein sequence ID" value="PSJ18813.1"/>
    <property type="molecule type" value="Genomic_DNA"/>
</dbReference>
<dbReference type="OrthoDB" id="8555652at2"/>
<dbReference type="InterPro" id="IPR057727">
    <property type="entry name" value="WCX_dom"/>
</dbReference>
<dbReference type="InterPro" id="IPR036388">
    <property type="entry name" value="WH-like_DNA-bd_sf"/>
</dbReference>
<dbReference type="Proteomes" id="UP000241912">
    <property type="component" value="Unassembled WGS sequence"/>
</dbReference>
<dbReference type="Gene3D" id="1.10.10.10">
    <property type="entry name" value="Winged helix-like DNA-binding domain superfamily/Winged helix DNA-binding domain"/>
    <property type="match status" value="1"/>
</dbReference>
<evidence type="ECO:0000313" key="5">
    <source>
        <dbReference type="Proteomes" id="UP000241912"/>
    </source>
</evidence>
<feature type="domain" description="Helix-turn-helix type 11" evidence="1">
    <location>
        <begin position="6"/>
        <end position="61"/>
    </location>
</feature>
<dbReference type="Pfam" id="PF13280">
    <property type="entry name" value="WYL"/>
    <property type="match status" value="1"/>
</dbReference>
<dbReference type="Pfam" id="PF08279">
    <property type="entry name" value="HTH_11"/>
    <property type="match status" value="1"/>
</dbReference>
<protein>
    <submittedName>
        <fullName evidence="4">Transcriptional regulator</fullName>
    </submittedName>
</protein>
<dbReference type="PROSITE" id="PS52050">
    <property type="entry name" value="WYL"/>
    <property type="match status" value="1"/>
</dbReference>
<dbReference type="Pfam" id="PF25583">
    <property type="entry name" value="WCX"/>
    <property type="match status" value="1"/>
</dbReference>
<name>A0A2P7NZA8_9PROT</name>
<evidence type="ECO:0000259" key="3">
    <source>
        <dbReference type="Pfam" id="PF25583"/>
    </source>
</evidence>
<gene>
    <name evidence="4" type="ORF">C7H79_00880</name>
</gene>
<sequence length="325" mass="38149">MNSFQRIYQLHRILASRRLPISHKNLEQLLECSRATVNRTIEALRSYYNAPLIYDRERNGYHYDATSNDVFELPGIWFDAQELYALLTAQQLLEQIQPGLLDAQLKPIKDRLERILTAQNLNKQEITSRIRILSMMGRNAATQYFQQAASALLQRKQLRITYHSRSHDQQTKRVISPQRLTHYRDNWYLDAWCHKRDALRSFAVERITSAALLEYAALEITEIELNEHFSTSYGIFSGKARQTAILHFTAERSRWVAEEQWHPQQEGKFLPDGRYELCIPYANETELVMDILKHGAAVEVITPKTLRQTIIENLRKMQTIYNQKK</sequence>
<dbReference type="InterPro" id="IPR013196">
    <property type="entry name" value="HTH_11"/>
</dbReference>
<dbReference type="AlphaFoldDB" id="A0A2P7NZA8"/>
<proteinExistence type="predicted"/>
<dbReference type="PANTHER" id="PTHR34580:SF3">
    <property type="entry name" value="PROTEIN PAFB"/>
    <property type="match status" value="1"/>
</dbReference>
<dbReference type="RefSeq" id="WP_106705410.1">
    <property type="nucleotide sequence ID" value="NZ_PXXU01000002.1"/>
</dbReference>
<dbReference type="PANTHER" id="PTHR34580">
    <property type="match status" value="1"/>
</dbReference>
<dbReference type="InterPro" id="IPR026881">
    <property type="entry name" value="WYL_dom"/>
</dbReference>
<comment type="caution">
    <text evidence="4">The sequence shown here is derived from an EMBL/GenBank/DDBJ whole genome shotgun (WGS) entry which is preliminary data.</text>
</comment>
<evidence type="ECO:0000259" key="1">
    <source>
        <dbReference type="Pfam" id="PF08279"/>
    </source>
</evidence>
<dbReference type="InterPro" id="IPR051534">
    <property type="entry name" value="CBASS_pafABC_assoc_protein"/>
</dbReference>